<evidence type="ECO:0000313" key="2">
    <source>
        <dbReference type="WBParaSite" id="jg12410"/>
    </source>
</evidence>
<dbReference type="Proteomes" id="UP000887574">
    <property type="component" value="Unplaced"/>
</dbReference>
<protein>
    <submittedName>
        <fullName evidence="2">Uncharacterized protein</fullName>
    </submittedName>
</protein>
<organism evidence="1 2">
    <name type="scientific">Ditylenchus dipsaci</name>
    <dbReference type="NCBI Taxonomy" id="166011"/>
    <lineage>
        <taxon>Eukaryota</taxon>
        <taxon>Metazoa</taxon>
        <taxon>Ecdysozoa</taxon>
        <taxon>Nematoda</taxon>
        <taxon>Chromadorea</taxon>
        <taxon>Rhabditida</taxon>
        <taxon>Tylenchina</taxon>
        <taxon>Tylenchomorpha</taxon>
        <taxon>Sphaerularioidea</taxon>
        <taxon>Anguinidae</taxon>
        <taxon>Anguininae</taxon>
        <taxon>Ditylenchus</taxon>
    </lineage>
</organism>
<sequence length="146" mass="17561">MPFIYNYEPPRRVELKIVLNSQLNRRFRVILDNSVNLEVLLWLERCSKLHFKSIYFGVKFNPEFVELLEDLQHLLIFLDFTAIWQIFNMWNIPTHNFFPFLTENIKGYRLAMMFIDHKIQLDISSANEDLADDLIQMVLYSEIQTT</sequence>
<accession>A0A915CU33</accession>
<proteinExistence type="predicted"/>
<evidence type="ECO:0000313" key="1">
    <source>
        <dbReference type="Proteomes" id="UP000887574"/>
    </source>
</evidence>
<dbReference type="AlphaFoldDB" id="A0A915CU33"/>
<reference evidence="2" key="1">
    <citation type="submission" date="2022-11" db="UniProtKB">
        <authorList>
            <consortium name="WormBaseParasite"/>
        </authorList>
    </citation>
    <scope>IDENTIFICATION</scope>
</reference>
<dbReference type="WBParaSite" id="jg12410">
    <property type="protein sequence ID" value="jg12410"/>
    <property type="gene ID" value="jg12410"/>
</dbReference>
<name>A0A915CU33_9BILA</name>
<keyword evidence="1" id="KW-1185">Reference proteome</keyword>